<proteinExistence type="predicted"/>
<dbReference type="OrthoDB" id="1926132at2759"/>
<dbReference type="AlphaFoldDB" id="A0A9W7J5Q4"/>
<organism evidence="2 3">
    <name type="scientific">Hibiscus trionum</name>
    <name type="common">Flower of an hour</name>
    <dbReference type="NCBI Taxonomy" id="183268"/>
    <lineage>
        <taxon>Eukaryota</taxon>
        <taxon>Viridiplantae</taxon>
        <taxon>Streptophyta</taxon>
        <taxon>Embryophyta</taxon>
        <taxon>Tracheophyta</taxon>
        <taxon>Spermatophyta</taxon>
        <taxon>Magnoliopsida</taxon>
        <taxon>eudicotyledons</taxon>
        <taxon>Gunneridae</taxon>
        <taxon>Pentapetalae</taxon>
        <taxon>rosids</taxon>
        <taxon>malvids</taxon>
        <taxon>Malvales</taxon>
        <taxon>Malvaceae</taxon>
        <taxon>Malvoideae</taxon>
        <taxon>Hibiscus</taxon>
    </lineage>
</organism>
<keyword evidence="3" id="KW-1185">Reference proteome</keyword>
<reference evidence="2" key="1">
    <citation type="submission" date="2023-05" db="EMBL/GenBank/DDBJ databases">
        <title>Genome and transcriptome analyses reveal genes involved in the formation of fine ridges on petal epidermal cells in Hibiscus trionum.</title>
        <authorList>
            <person name="Koshimizu S."/>
            <person name="Masuda S."/>
            <person name="Ishii T."/>
            <person name="Shirasu K."/>
            <person name="Hoshino A."/>
            <person name="Arita M."/>
        </authorList>
    </citation>
    <scope>NUCLEOTIDE SEQUENCE</scope>
    <source>
        <strain evidence="2">Hamamatsu line</strain>
    </source>
</reference>
<dbReference type="PANTHER" id="PTHR34779:SF1">
    <property type="entry name" value="OS09G0542900 PROTEIN"/>
    <property type="match status" value="1"/>
</dbReference>
<accession>A0A9W7J5Q4</accession>
<evidence type="ECO:0000256" key="1">
    <source>
        <dbReference type="SAM" id="MobiDB-lite"/>
    </source>
</evidence>
<dbReference type="EMBL" id="BSYR01000049">
    <property type="protein sequence ID" value="GMJ07875.1"/>
    <property type="molecule type" value="Genomic_DNA"/>
</dbReference>
<dbReference type="InterPro" id="IPR038796">
    <property type="entry name" value="At1g76070-like"/>
</dbReference>
<evidence type="ECO:0000313" key="2">
    <source>
        <dbReference type="EMBL" id="GMJ07875.1"/>
    </source>
</evidence>
<dbReference type="PANTHER" id="PTHR34779">
    <property type="entry name" value="OS09G0542900 PROTEIN"/>
    <property type="match status" value="1"/>
</dbReference>
<gene>
    <name evidence="2" type="ORF">HRI_004456700</name>
</gene>
<dbReference type="Proteomes" id="UP001165190">
    <property type="component" value="Unassembled WGS sequence"/>
</dbReference>
<feature type="region of interest" description="Disordered" evidence="1">
    <location>
        <begin position="33"/>
        <end position="113"/>
    </location>
</feature>
<evidence type="ECO:0000313" key="3">
    <source>
        <dbReference type="Proteomes" id="UP001165190"/>
    </source>
</evidence>
<name>A0A9W7J5Q4_HIBTR</name>
<sequence length="215" mass="23169">MEKLVAKHMKILAAFLPKAAPSAVLSFQVSPPISPVGKGSSSTPIAVSLIPKEAPRKSRNGSFDAREPASPKVSCMGKIKCTKSKRQKQGAGKSKVASASPPPQATVAGEVKRKGALIKETKRGHEFNVSDSQAKVAEATRVPSLGKMKQFSSARGTLSGFDWRACECDAAEEAVGVVVNPLYEEKKGKSEIVEETRKTRLWNRRTTTRLTPLRL</sequence>
<protein>
    <submittedName>
        <fullName evidence="2">Uncharacterized protein</fullName>
    </submittedName>
</protein>
<comment type="caution">
    <text evidence="2">The sequence shown here is derived from an EMBL/GenBank/DDBJ whole genome shotgun (WGS) entry which is preliminary data.</text>
</comment>